<keyword evidence="3" id="KW-0808">Transferase</keyword>
<evidence type="ECO:0000256" key="1">
    <source>
        <dbReference type="ARBA" id="ARBA00000085"/>
    </source>
</evidence>
<dbReference type="InterPro" id="IPR011712">
    <property type="entry name" value="Sig_transdc_His_kin_sub3_dim/P"/>
</dbReference>
<dbReference type="PANTHER" id="PTHR24421:SF63">
    <property type="entry name" value="SENSOR HISTIDINE KINASE DESK"/>
    <property type="match status" value="1"/>
</dbReference>
<dbReference type="Pfam" id="PF23540">
    <property type="entry name" value="DesK_N"/>
    <property type="match status" value="1"/>
</dbReference>
<dbReference type="GO" id="GO:0016301">
    <property type="term" value="F:kinase activity"/>
    <property type="evidence" value="ECO:0007669"/>
    <property type="project" value="UniProtKB-KW"/>
</dbReference>
<dbReference type="Gene3D" id="1.20.5.1930">
    <property type="match status" value="1"/>
</dbReference>
<protein>
    <recommendedName>
        <fullName evidence="2">histidine kinase</fullName>
        <ecNumber evidence="2">2.7.13.3</ecNumber>
    </recommendedName>
</protein>
<comment type="catalytic activity">
    <reaction evidence="1">
        <text>ATP + protein L-histidine = ADP + protein N-phospho-L-histidine.</text>
        <dbReference type="EC" id="2.7.13.3"/>
    </reaction>
</comment>
<name>A0ABU3EU05_9ENTE</name>
<dbReference type="PANTHER" id="PTHR24421">
    <property type="entry name" value="NITRATE/NITRITE SENSOR PROTEIN NARX-RELATED"/>
    <property type="match status" value="1"/>
</dbReference>
<dbReference type="SUPFAM" id="SSF55874">
    <property type="entry name" value="ATPase domain of HSP90 chaperone/DNA topoisomerase II/histidine kinase"/>
    <property type="match status" value="1"/>
</dbReference>
<keyword evidence="6" id="KW-1133">Transmembrane helix</keyword>
<evidence type="ECO:0000259" key="8">
    <source>
        <dbReference type="Pfam" id="PF23540"/>
    </source>
</evidence>
<feature type="domain" description="DesK/YvfT N-terminal" evidence="8">
    <location>
        <begin position="5"/>
        <end position="147"/>
    </location>
</feature>
<keyword evidence="6" id="KW-0812">Transmembrane</keyword>
<feature type="transmembrane region" description="Helical" evidence="6">
    <location>
        <begin position="38"/>
        <end position="55"/>
    </location>
</feature>
<feature type="domain" description="Signal transduction histidine kinase subgroup 3 dimerisation and phosphoacceptor" evidence="7">
    <location>
        <begin position="177"/>
        <end position="241"/>
    </location>
</feature>
<evidence type="ECO:0000256" key="5">
    <source>
        <dbReference type="ARBA" id="ARBA00023012"/>
    </source>
</evidence>
<dbReference type="InterPro" id="IPR036890">
    <property type="entry name" value="HATPase_C_sf"/>
</dbReference>
<feature type="transmembrane region" description="Helical" evidence="6">
    <location>
        <begin position="104"/>
        <end position="123"/>
    </location>
</feature>
<dbReference type="EMBL" id="JARPYI010000001">
    <property type="protein sequence ID" value="MDT2598347.1"/>
    <property type="molecule type" value="Genomic_DNA"/>
</dbReference>
<sequence>MVKFRLFPRGEALVSVIWMLFLVIPMIGLFPFDTPHKQFVGVLLAIFALGYRNTLFRGDYFLYWLMLQFLIAGFYSVDLGYIYLFMFPAWQLGFSTLRKQLFSLMLACQISLMLLSLVFGVLLKANFDKNQVVLTVIFAVFTVLAPLAGREFYKQQEQRNQLYQANQRMESIIKDEERNRIARELHDSLGQSLSVITIKLELAQKLLDKKPESVSAELQEIEGISRSTLKTVREIVSDIRRRSISEELIEINQALIAANIIFTTENEELASLLTSPQQTEFSSVLRESITNIIRHSKASYCSVHFLKKGNQLEITIADNGIGAKNLVQGNGLLGIKERMVRLGGTMVLNDKEGLLLDFTIPLKEDEDD</sequence>
<accession>A0ABU3EU05</accession>
<proteinExistence type="predicted"/>
<dbReference type="RefSeq" id="WP_311821319.1">
    <property type="nucleotide sequence ID" value="NZ_JARPYF010000001.1"/>
</dbReference>
<evidence type="ECO:0000256" key="4">
    <source>
        <dbReference type="ARBA" id="ARBA00022777"/>
    </source>
</evidence>
<dbReference type="CDD" id="cd16917">
    <property type="entry name" value="HATPase_UhpB-NarQ-NarX-like"/>
    <property type="match status" value="1"/>
</dbReference>
<keyword evidence="5" id="KW-0902">Two-component regulatory system</keyword>
<feature type="transmembrane region" description="Helical" evidence="6">
    <location>
        <begin position="62"/>
        <end position="84"/>
    </location>
</feature>
<feature type="transmembrane region" description="Helical" evidence="6">
    <location>
        <begin position="12"/>
        <end position="32"/>
    </location>
</feature>
<dbReference type="Pfam" id="PF07730">
    <property type="entry name" value="HisKA_3"/>
    <property type="match status" value="1"/>
</dbReference>
<dbReference type="EC" id="2.7.13.3" evidence="2"/>
<dbReference type="InterPro" id="IPR056374">
    <property type="entry name" value="DesK/YvfT_N"/>
</dbReference>
<keyword evidence="10" id="KW-1185">Reference proteome</keyword>
<evidence type="ECO:0000256" key="6">
    <source>
        <dbReference type="SAM" id="Phobius"/>
    </source>
</evidence>
<evidence type="ECO:0000313" key="9">
    <source>
        <dbReference type="EMBL" id="MDT2598347.1"/>
    </source>
</evidence>
<gene>
    <name evidence="9" type="ORF">P7D85_01095</name>
</gene>
<dbReference type="Gene3D" id="3.30.565.10">
    <property type="entry name" value="Histidine kinase-like ATPase, C-terminal domain"/>
    <property type="match status" value="1"/>
</dbReference>
<evidence type="ECO:0000313" key="10">
    <source>
        <dbReference type="Proteomes" id="UP001252875"/>
    </source>
</evidence>
<keyword evidence="6" id="KW-0472">Membrane</keyword>
<comment type="caution">
    <text evidence="9">The sequence shown here is derived from an EMBL/GenBank/DDBJ whole genome shotgun (WGS) entry which is preliminary data.</text>
</comment>
<organism evidence="9 10">
    <name type="scientific">Enterococcus hulanensis</name>
    <dbReference type="NCBI Taxonomy" id="2559929"/>
    <lineage>
        <taxon>Bacteria</taxon>
        <taxon>Bacillati</taxon>
        <taxon>Bacillota</taxon>
        <taxon>Bacilli</taxon>
        <taxon>Lactobacillales</taxon>
        <taxon>Enterococcaceae</taxon>
        <taxon>Enterococcus</taxon>
    </lineage>
</organism>
<evidence type="ECO:0000256" key="3">
    <source>
        <dbReference type="ARBA" id="ARBA00022679"/>
    </source>
</evidence>
<dbReference type="Proteomes" id="UP001252875">
    <property type="component" value="Unassembled WGS sequence"/>
</dbReference>
<reference evidence="9 10" key="1">
    <citation type="submission" date="2023-03" db="EMBL/GenBank/DDBJ databases">
        <authorList>
            <person name="Shen W."/>
            <person name="Cai J."/>
        </authorList>
    </citation>
    <scope>NUCLEOTIDE SEQUENCE [LARGE SCALE GENOMIC DNA]</scope>
    <source>
        <strain evidence="9 10">D6-4</strain>
    </source>
</reference>
<keyword evidence="4 9" id="KW-0418">Kinase</keyword>
<feature type="transmembrane region" description="Helical" evidence="6">
    <location>
        <begin position="132"/>
        <end position="149"/>
    </location>
</feature>
<dbReference type="InterPro" id="IPR050482">
    <property type="entry name" value="Sensor_HK_TwoCompSys"/>
</dbReference>
<evidence type="ECO:0000256" key="2">
    <source>
        <dbReference type="ARBA" id="ARBA00012438"/>
    </source>
</evidence>
<evidence type="ECO:0000259" key="7">
    <source>
        <dbReference type="Pfam" id="PF07730"/>
    </source>
</evidence>